<evidence type="ECO:0000256" key="3">
    <source>
        <dbReference type="ARBA" id="ARBA00023235"/>
    </source>
</evidence>
<dbReference type="EMBL" id="JAHBOM010000041">
    <property type="protein sequence ID" value="MBU8827345.1"/>
    <property type="molecule type" value="Genomic_DNA"/>
</dbReference>
<evidence type="ECO:0000313" key="6">
    <source>
        <dbReference type="EMBL" id="MBU8827345.1"/>
    </source>
</evidence>
<evidence type="ECO:0000256" key="1">
    <source>
        <dbReference type="ARBA" id="ARBA00001933"/>
    </source>
</evidence>
<dbReference type="PANTHER" id="PTHR30511">
    <property type="entry name" value="ALANINE RACEMASE"/>
    <property type="match status" value="1"/>
</dbReference>
<comment type="cofactor">
    <cofactor evidence="1 4">
        <name>pyridoxal 5'-phosphate</name>
        <dbReference type="ChEBI" id="CHEBI:597326"/>
    </cofactor>
</comment>
<organism evidence="6 7">
    <name type="scientific">Mycolicibacterium goodii</name>
    <name type="common">Mycobacterium goodii</name>
    <dbReference type="NCBI Taxonomy" id="134601"/>
    <lineage>
        <taxon>Bacteria</taxon>
        <taxon>Bacillati</taxon>
        <taxon>Actinomycetota</taxon>
        <taxon>Actinomycetes</taxon>
        <taxon>Mycobacteriales</taxon>
        <taxon>Mycobacteriaceae</taxon>
        <taxon>Mycolicibacterium</taxon>
    </lineage>
</organism>
<protein>
    <recommendedName>
        <fullName evidence="4">Alanine racemase</fullName>
        <ecNumber evidence="4">5.1.1.1</ecNumber>
    </recommendedName>
</protein>
<dbReference type="PANTHER" id="PTHR30511:SF0">
    <property type="entry name" value="ALANINE RACEMASE, CATABOLIC-RELATED"/>
    <property type="match status" value="1"/>
</dbReference>
<comment type="function">
    <text evidence="4">Catalyzes the interconversion of L-alanine and D-alanine. May also act on other amino acids.</text>
</comment>
<dbReference type="Gene3D" id="3.20.20.10">
    <property type="entry name" value="Alanine racemase"/>
    <property type="match status" value="1"/>
</dbReference>
<dbReference type="PROSITE" id="PS00395">
    <property type="entry name" value="ALANINE_RACEMASE"/>
    <property type="match status" value="1"/>
</dbReference>
<dbReference type="RefSeq" id="WP_214396193.1">
    <property type="nucleotide sequence ID" value="NZ_JAHBOL010000049.1"/>
</dbReference>
<gene>
    <name evidence="6" type="primary">alr</name>
    <name evidence="6" type="ORF">KL859_31295</name>
</gene>
<dbReference type="InterPro" id="IPR029066">
    <property type="entry name" value="PLP-binding_barrel"/>
</dbReference>
<dbReference type="InterPro" id="IPR011079">
    <property type="entry name" value="Ala_racemase_C"/>
</dbReference>
<dbReference type="InterPro" id="IPR001608">
    <property type="entry name" value="Ala_racemase_N"/>
</dbReference>
<dbReference type="InterPro" id="IPR000821">
    <property type="entry name" value="Ala_racemase"/>
</dbReference>
<dbReference type="SUPFAM" id="SSF50621">
    <property type="entry name" value="Alanine racemase C-terminal domain-like"/>
    <property type="match status" value="1"/>
</dbReference>
<feature type="modified residue" description="N6-(pyridoxal phosphate)lysine" evidence="4">
    <location>
        <position position="51"/>
    </location>
</feature>
<dbReference type="SMART" id="SM01005">
    <property type="entry name" value="Ala_racemase_C"/>
    <property type="match status" value="1"/>
</dbReference>
<dbReference type="EC" id="5.1.1.1" evidence="4"/>
<accession>A0ABS6I0R0</accession>
<dbReference type="Gene3D" id="2.40.37.10">
    <property type="entry name" value="Lyase, Ornithine Decarboxylase, Chain A, domain 1"/>
    <property type="match status" value="1"/>
</dbReference>
<comment type="catalytic activity">
    <reaction evidence="4">
        <text>L-alanine = D-alanine</text>
        <dbReference type="Rhea" id="RHEA:20249"/>
        <dbReference type="ChEBI" id="CHEBI:57416"/>
        <dbReference type="ChEBI" id="CHEBI:57972"/>
        <dbReference type="EC" id="5.1.1.1"/>
    </reaction>
</comment>
<dbReference type="InterPro" id="IPR009006">
    <property type="entry name" value="Ala_racemase/Decarboxylase_C"/>
</dbReference>
<comment type="caution">
    <text evidence="6">The sequence shown here is derived from an EMBL/GenBank/DDBJ whole genome shotgun (WGS) entry which is preliminary data.</text>
</comment>
<keyword evidence="3 4" id="KW-0413">Isomerase</keyword>
<dbReference type="Proteomes" id="UP000696413">
    <property type="component" value="Unassembled WGS sequence"/>
</dbReference>
<reference evidence="6 7" key="1">
    <citation type="submission" date="2021-05" db="EMBL/GenBank/DDBJ databases">
        <title>Draft Genome Sequences of Clinical Respiratory Isolates of Mycobacterium goodii Recovered in Ireland.</title>
        <authorList>
            <person name="Flanagan P.R."/>
            <person name="Mok S."/>
            <person name="Roycroft E."/>
            <person name="Rogers T.R."/>
            <person name="Fitzgibbon M."/>
        </authorList>
    </citation>
    <scope>NUCLEOTIDE SEQUENCE [LARGE SCALE GENOMIC DNA]</scope>
    <source>
        <strain evidence="6 7">14IE55</strain>
    </source>
</reference>
<comment type="pathway">
    <text evidence="4">Amino-acid biosynthesis; D-alanine biosynthesis; D-alanine from L-alanine: step 1/1.</text>
</comment>
<dbReference type="HAMAP" id="MF_01201">
    <property type="entry name" value="Ala_racemase"/>
    <property type="match status" value="1"/>
</dbReference>
<comment type="similarity">
    <text evidence="4">Belongs to the alanine racemase family.</text>
</comment>
<dbReference type="SUPFAM" id="SSF51419">
    <property type="entry name" value="PLP-binding barrel"/>
    <property type="match status" value="1"/>
</dbReference>
<feature type="domain" description="Alanine racemase C-terminal" evidence="5">
    <location>
        <begin position="262"/>
        <end position="389"/>
    </location>
</feature>
<feature type="active site" description="Proton acceptor; specific for D-alanine" evidence="4">
    <location>
        <position position="51"/>
    </location>
</feature>
<dbReference type="CDD" id="cd00430">
    <property type="entry name" value="PLPDE_III_AR"/>
    <property type="match status" value="1"/>
</dbReference>
<keyword evidence="2 4" id="KW-0663">Pyridoxal phosphate</keyword>
<feature type="binding site" evidence="4">
    <location>
        <position position="149"/>
    </location>
    <ligand>
        <name>substrate</name>
    </ligand>
</feature>
<keyword evidence="7" id="KW-1185">Reference proteome</keyword>
<feature type="active site" description="Proton acceptor; specific for L-alanine" evidence="4">
    <location>
        <position position="283"/>
    </location>
</feature>
<evidence type="ECO:0000259" key="5">
    <source>
        <dbReference type="SMART" id="SM01005"/>
    </source>
</evidence>
<evidence type="ECO:0000256" key="4">
    <source>
        <dbReference type="HAMAP-Rule" id="MF_01201"/>
    </source>
</evidence>
<proteinExistence type="inferred from homology"/>
<dbReference type="GO" id="GO:0008784">
    <property type="term" value="F:alanine racemase activity"/>
    <property type="evidence" value="ECO:0007669"/>
    <property type="project" value="UniProtKB-EC"/>
</dbReference>
<dbReference type="Pfam" id="PF01168">
    <property type="entry name" value="Ala_racemase_N"/>
    <property type="match status" value="1"/>
</dbReference>
<dbReference type="Pfam" id="PF00842">
    <property type="entry name" value="Ala_racemase_C"/>
    <property type="match status" value="1"/>
</dbReference>
<name>A0ABS6I0R0_MYCGD</name>
<dbReference type="PRINTS" id="PR00992">
    <property type="entry name" value="ALARACEMASE"/>
</dbReference>
<sequence length="399" mass="42777">MHRTPRFPDRRAPRAPLDHRAVAYIDLAAIQDNVRALKSLNAGAQFMTVVKADGYGHGLVQASLAALAGGADWLGTALISEALSLRAAGIRSPILAWLLSPSDSFDDAVAAEIDLSVESSWALTRVIGAARSVGKSARVHLEVDSGMGRAGCDLAELQTLVERLRRAEQQGTVRFVGVWSHLARADEQDPRPTDQQLKTYLRALETVRAAGLVPELRHPANSAALLTKPSTHLDLVRCGLASYGVSPTSWDSVNGRIVLQPAMTLRSQIVRLRAVGRGYPVSYGATYHTQRDSTLALVPLGYADGVPRSGSNRARVTVRGRRAPIVGRVCMDQFVIDTTGINARVGDEVTVFGDTTTGDPCITDLAASSDTIAYEILTGIGGRVPRVYRTGADRVQDPD</sequence>
<evidence type="ECO:0000256" key="2">
    <source>
        <dbReference type="ARBA" id="ARBA00022898"/>
    </source>
</evidence>
<feature type="binding site" evidence="4">
    <location>
        <position position="331"/>
    </location>
    <ligand>
        <name>substrate</name>
    </ligand>
</feature>
<dbReference type="InterPro" id="IPR020622">
    <property type="entry name" value="Ala_racemase_pyridoxalP-BS"/>
</dbReference>
<evidence type="ECO:0000313" key="7">
    <source>
        <dbReference type="Proteomes" id="UP000696413"/>
    </source>
</evidence>
<dbReference type="NCBIfam" id="TIGR00492">
    <property type="entry name" value="alr"/>
    <property type="match status" value="1"/>
</dbReference>